<keyword evidence="2" id="KW-1185">Reference proteome</keyword>
<proteinExistence type="predicted"/>
<evidence type="ECO:0000313" key="1">
    <source>
        <dbReference type="EMBL" id="RAP72568.1"/>
    </source>
</evidence>
<evidence type="ECO:0000313" key="2">
    <source>
        <dbReference type="Proteomes" id="UP000244334"/>
    </source>
</evidence>
<organism evidence="1 2">
    <name type="scientific">Candidatus Erwinia dacicola</name>
    <dbReference type="NCBI Taxonomy" id="252393"/>
    <lineage>
        <taxon>Bacteria</taxon>
        <taxon>Pseudomonadati</taxon>
        <taxon>Pseudomonadota</taxon>
        <taxon>Gammaproteobacteria</taxon>
        <taxon>Enterobacterales</taxon>
        <taxon>Erwiniaceae</taxon>
        <taxon>Erwinia</taxon>
    </lineage>
</organism>
<accession>A0A328TQ36</accession>
<gene>
    <name evidence="1" type="ORF">ACZ87_00616B</name>
</gene>
<dbReference type="EMBL" id="LJAM02000025">
    <property type="protein sequence ID" value="RAP72568.1"/>
    <property type="molecule type" value="Genomic_DNA"/>
</dbReference>
<sequence length="16" mass="1646">VGKVAWNGEKAMVADA</sequence>
<name>A0A328TQ36_9GAMM</name>
<dbReference type="Proteomes" id="UP000244334">
    <property type="component" value="Unassembled WGS sequence"/>
</dbReference>
<dbReference type="AlphaFoldDB" id="A0A328TQ36"/>
<comment type="caution">
    <text evidence="1">The sequence shown here is derived from an EMBL/GenBank/DDBJ whole genome shotgun (WGS) entry which is preliminary data.</text>
</comment>
<feature type="non-terminal residue" evidence="1">
    <location>
        <position position="1"/>
    </location>
</feature>
<protein>
    <submittedName>
        <fullName evidence="1">Transposase family protein</fullName>
    </submittedName>
</protein>
<reference evidence="1" key="1">
    <citation type="submission" date="2018-04" db="EMBL/GenBank/DDBJ databases">
        <title>Genomes of the Obligate Erwinia dacicola and Facultative Enterobacter sp. OLF Endosymbionts of the Olive Fruit fly, Bactrocera oleae.</title>
        <authorList>
            <person name="Estes A.M."/>
            <person name="Hearn D.J."/>
            <person name="Agarwal S."/>
            <person name="Pierson E.A."/>
            <person name="Dunning-Hotopp J.C."/>
        </authorList>
    </citation>
    <scope>NUCLEOTIDE SEQUENCE [LARGE SCALE GENOMIC DNA]</scope>
    <source>
        <strain evidence="1">Oroville</strain>
    </source>
</reference>